<dbReference type="NCBIfam" id="TIGR01554">
    <property type="entry name" value="major_cap_HK97"/>
    <property type="match status" value="1"/>
</dbReference>
<dbReference type="Pfam" id="PF05065">
    <property type="entry name" value="Phage_capsid"/>
    <property type="match status" value="1"/>
</dbReference>
<dbReference type="EMBL" id="VIGB01000003">
    <property type="protein sequence ID" value="TQF03926.1"/>
    <property type="molecule type" value="Genomic_DNA"/>
</dbReference>
<dbReference type="SUPFAM" id="SSF56563">
    <property type="entry name" value="Major capsid protein gp5"/>
    <property type="match status" value="1"/>
</dbReference>
<comment type="subcellular location">
    <subcellularLocation>
        <location evidence="1">Virion</location>
    </subcellularLocation>
</comment>
<dbReference type="AlphaFoldDB" id="A0A540W4H9"/>
<accession>A0A540W4H9</accession>
<sequence>MGGNPLATNPFSGGQYGSGVYRNAGSPAGGEALVPTPVSAEIIQELPTASAILQRARPVRMSALTQRQPVLSVLPQAYFLNSGGTPGGADFALKSTTQQQWKNVNLVAEELAVIVPIPMAYLDDAQVDIWAEVRPRIVEAFGIAIDAACLFGVNRPTTWSTDIYTAATAAGNTVTPQTMTGANEADLGVAVTQMGASLVKQGFSINGFVTAPGFGWTLAGYRSPQGLPIYQPNPDNTPGGRLYGFDTAEALNGAFDPTKASLIAGNWGNAIVGLRQDITFTMHTDGVIQDASGAIVLNLMQEDSVALRCVMRLGFATANPVTALGQKKGTYYPFSVMTSVPQLT</sequence>
<proteinExistence type="predicted"/>
<evidence type="ECO:0000313" key="4">
    <source>
        <dbReference type="Proteomes" id="UP000319103"/>
    </source>
</evidence>
<name>A0A540W4H9_9ACTN</name>
<evidence type="ECO:0000256" key="1">
    <source>
        <dbReference type="ARBA" id="ARBA00004328"/>
    </source>
</evidence>
<feature type="domain" description="Phage capsid-like C-terminal" evidence="2">
    <location>
        <begin position="30"/>
        <end position="320"/>
    </location>
</feature>
<protein>
    <submittedName>
        <fullName evidence="3">Phage major capsid protein</fullName>
    </submittedName>
</protein>
<dbReference type="Proteomes" id="UP000319103">
    <property type="component" value="Unassembled WGS sequence"/>
</dbReference>
<dbReference type="OrthoDB" id="156689at2"/>
<reference evidence="3 4" key="1">
    <citation type="submission" date="2019-06" db="EMBL/GenBank/DDBJ databases">
        <title>Description of Kitasatospora acidophila sp. nov. isolated from pine grove soil, and reclassification of Streptomyces novaecaesareae to Kitasatospora novaeceasareae comb. nov.</title>
        <authorList>
            <person name="Kim M.J."/>
        </authorList>
    </citation>
    <scope>NUCLEOTIDE SEQUENCE [LARGE SCALE GENOMIC DNA]</scope>
    <source>
        <strain evidence="3 4">MMS16-CNU292</strain>
    </source>
</reference>
<organism evidence="3 4">
    <name type="scientific">Kitasatospora acidiphila</name>
    <dbReference type="NCBI Taxonomy" id="2567942"/>
    <lineage>
        <taxon>Bacteria</taxon>
        <taxon>Bacillati</taxon>
        <taxon>Actinomycetota</taxon>
        <taxon>Actinomycetes</taxon>
        <taxon>Kitasatosporales</taxon>
        <taxon>Streptomycetaceae</taxon>
        <taxon>Kitasatospora</taxon>
    </lineage>
</organism>
<comment type="caution">
    <text evidence="3">The sequence shown here is derived from an EMBL/GenBank/DDBJ whole genome shotgun (WGS) entry which is preliminary data.</text>
</comment>
<dbReference type="InterPro" id="IPR024455">
    <property type="entry name" value="Phage_capsid"/>
</dbReference>
<keyword evidence="4" id="KW-1185">Reference proteome</keyword>
<evidence type="ECO:0000259" key="2">
    <source>
        <dbReference type="Pfam" id="PF05065"/>
    </source>
</evidence>
<gene>
    <name evidence="3" type="ORF">E6W39_18930</name>
</gene>
<dbReference type="InterPro" id="IPR054612">
    <property type="entry name" value="Phage_capsid-like_C"/>
</dbReference>
<evidence type="ECO:0000313" key="3">
    <source>
        <dbReference type="EMBL" id="TQF03926.1"/>
    </source>
</evidence>